<sequence length="292" mass="32422">MERRNFAIELTTEPLPPTTAGMNQTHEEYPIMEMTLSPMLDAGGISPVQLAYDWSRVWRLLIMLALCVIGSIGNVYMISSVMIEDHLKKKGAAGYHPLPGGDRGDVPVGAGADHDRAVPADRVPGEAGADEPRLQALDRIHVGLLPDAGQHVLLPHVPHLLVTVRRHGGRHLGAQRLRLPLLQPRLVRPLQVLLQQPPLLRRQPPLPQRLHQPLPLLLLQDHSDFQQTDADRRFSAVRRREGAHHPGLQHVLVHESATRPRHVQAHGQTLPPGLQSTRPEGHLRAVNLPPQH</sequence>
<evidence type="ECO:0000256" key="1">
    <source>
        <dbReference type="SAM" id="MobiDB-lite"/>
    </source>
</evidence>
<keyword evidence="2" id="KW-0812">Transmembrane</keyword>
<accession>A0A9P0AA56</accession>
<evidence type="ECO:0000313" key="3">
    <source>
        <dbReference type="EMBL" id="CAH0389940.1"/>
    </source>
</evidence>
<organism evidence="3 4">
    <name type="scientific">Bemisia tabaci</name>
    <name type="common">Sweetpotato whitefly</name>
    <name type="synonym">Aleurodes tabaci</name>
    <dbReference type="NCBI Taxonomy" id="7038"/>
    <lineage>
        <taxon>Eukaryota</taxon>
        <taxon>Metazoa</taxon>
        <taxon>Ecdysozoa</taxon>
        <taxon>Arthropoda</taxon>
        <taxon>Hexapoda</taxon>
        <taxon>Insecta</taxon>
        <taxon>Pterygota</taxon>
        <taxon>Neoptera</taxon>
        <taxon>Paraneoptera</taxon>
        <taxon>Hemiptera</taxon>
        <taxon>Sternorrhyncha</taxon>
        <taxon>Aleyrodoidea</taxon>
        <taxon>Aleyrodidae</taxon>
        <taxon>Aleyrodinae</taxon>
        <taxon>Bemisia</taxon>
    </lineage>
</organism>
<dbReference type="Proteomes" id="UP001152759">
    <property type="component" value="Chromosome 5"/>
</dbReference>
<dbReference type="EMBL" id="OU963866">
    <property type="protein sequence ID" value="CAH0389940.1"/>
    <property type="molecule type" value="Genomic_DNA"/>
</dbReference>
<name>A0A9P0AA56_BEMTA</name>
<dbReference type="AlphaFoldDB" id="A0A9P0AA56"/>
<evidence type="ECO:0000313" key="4">
    <source>
        <dbReference type="Proteomes" id="UP001152759"/>
    </source>
</evidence>
<feature type="transmembrane region" description="Helical" evidence="2">
    <location>
        <begin position="57"/>
        <end position="79"/>
    </location>
</feature>
<feature type="region of interest" description="Disordered" evidence="1">
    <location>
        <begin position="98"/>
        <end position="128"/>
    </location>
</feature>
<feature type="region of interest" description="Disordered" evidence="1">
    <location>
        <begin position="258"/>
        <end position="292"/>
    </location>
</feature>
<keyword evidence="2" id="KW-1133">Transmembrane helix</keyword>
<protein>
    <submittedName>
        <fullName evidence="3">Uncharacterized protein</fullName>
    </submittedName>
</protein>
<proteinExistence type="predicted"/>
<keyword evidence="4" id="KW-1185">Reference proteome</keyword>
<gene>
    <name evidence="3" type="ORF">BEMITA_LOCUS8715</name>
</gene>
<evidence type="ECO:0000256" key="2">
    <source>
        <dbReference type="SAM" id="Phobius"/>
    </source>
</evidence>
<keyword evidence="2" id="KW-0472">Membrane</keyword>
<reference evidence="3" key="1">
    <citation type="submission" date="2021-12" db="EMBL/GenBank/DDBJ databases">
        <authorList>
            <person name="King R."/>
        </authorList>
    </citation>
    <scope>NUCLEOTIDE SEQUENCE</scope>
</reference>